<reference evidence="1 2" key="1">
    <citation type="submission" date="2021-06" db="EMBL/GenBank/DDBJ databases">
        <authorList>
            <person name="Palmer J.M."/>
        </authorList>
    </citation>
    <scope>NUCLEOTIDE SEQUENCE [LARGE SCALE GENOMIC DNA]</scope>
    <source>
        <strain evidence="1 2">AS_MEX2019</strain>
        <tissue evidence="1">Muscle</tissue>
    </source>
</reference>
<gene>
    <name evidence="1" type="ORF">AMECASPLE_030667</name>
</gene>
<proteinExistence type="predicted"/>
<evidence type="ECO:0000313" key="2">
    <source>
        <dbReference type="Proteomes" id="UP001469553"/>
    </source>
</evidence>
<evidence type="ECO:0000313" key="1">
    <source>
        <dbReference type="EMBL" id="MEQ2285339.1"/>
    </source>
</evidence>
<protein>
    <submittedName>
        <fullName evidence="1">Uncharacterized protein</fullName>
    </submittedName>
</protein>
<name>A0ABV0XV00_9TELE</name>
<sequence length="113" mass="12834">MSVICRNVLRKTSFSAGFEMDQLSEPPGNQSCKILFLACGHALVITSELYERLHLTLTPRAEKHRHGGVLQVFQLHGRVQHALLALHPFPPRKCSLQLTRTCYNLPTRQSSWL</sequence>
<keyword evidence="2" id="KW-1185">Reference proteome</keyword>
<comment type="caution">
    <text evidence="1">The sequence shown here is derived from an EMBL/GenBank/DDBJ whole genome shotgun (WGS) entry which is preliminary data.</text>
</comment>
<dbReference type="Proteomes" id="UP001469553">
    <property type="component" value="Unassembled WGS sequence"/>
</dbReference>
<accession>A0ABV0XV00</accession>
<dbReference type="EMBL" id="JAHRIP010013098">
    <property type="protein sequence ID" value="MEQ2285339.1"/>
    <property type="molecule type" value="Genomic_DNA"/>
</dbReference>
<organism evidence="1 2">
    <name type="scientific">Ameca splendens</name>
    <dbReference type="NCBI Taxonomy" id="208324"/>
    <lineage>
        <taxon>Eukaryota</taxon>
        <taxon>Metazoa</taxon>
        <taxon>Chordata</taxon>
        <taxon>Craniata</taxon>
        <taxon>Vertebrata</taxon>
        <taxon>Euteleostomi</taxon>
        <taxon>Actinopterygii</taxon>
        <taxon>Neopterygii</taxon>
        <taxon>Teleostei</taxon>
        <taxon>Neoteleostei</taxon>
        <taxon>Acanthomorphata</taxon>
        <taxon>Ovalentaria</taxon>
        <taxon>Atherinomorphae</taxon>
        <taxon>Cyprinodontiformes</taxon>
        <taxon>Goodeidae</taxon>
        <taxon>Ameca</taxon>
    </lineage>
</organism>